<dbReference type="InterPro" id="IPR050918">
    <property type="entry name" value="CNF-like_PLA2_Inhibitor"/>
</dbReference>
<dbReference type="InterPro" id="IPR016054">
    <property type="entry name" value="LY6_UPA_recep-like"/>
</dbReference>
<evidence type="ECO:0000313" key="8">
    <source>
        <dbReference type="Ensembl" id="ENSACAP00000031948.1"/>
    </source>
</evidence>
<dbReference type="Pfam" id="PF00021">
    <property type="entry name" value="UPAR_LY6"/>
    <property type="match status" value="1"/>
</dbReference>
<dbReference type="CDD" id="cd23588">
    <property type="entry name" value="TFP_LU_ECD_PLIG"/>
    <property type="match status" value="1"/>
</dbReference>
<dbReference type="Pfam" id="PF02988">
    <property type="entry name" value="PLA2_inh"/>
    <property type="match status" value="1"/>
</dbReference>
<keyword evidence="9" id="KW-1185">Reference proteome</keyword>
<evidence type="ECO:0000256" key="1">
    <source>
        <dbReference type="ARBA" id="ARBA00004613"/>
    </source>
</evidence>
<feature type="domain" description="UPAR/Ly6" evidence="6">
    <location>
        <begin position="141"/>
        <end position="198"/>
    </location>
</feature>
<dbReference type="Bgee" id="ENSACAG00000004436">
    <property type="expression patterns" value="Expressed in dewlap and 4 other cell types or tissues"/>
</dbReference>
<dbReference type="PANTHER" id="PTHR20914:SF30">
    <property type="entry name" value="LY6_PLAUR DOMAIN CONTAINING 9"/>
    <property type="match status" value="1"/>
</dbReference>
<feature type="domain" description="Phospholipase A2 inhibitor N-terminal" evidence="7">
    <location>
        <begin position="47"/>
        <end position="127"/>
    </location>
</feature>
<sequence length="224" mass="24895">MATPDPIEEDLCCCIEPGEIRRKQFVHICTGGYESISFPSFPGNSLDCETCQRDGIRCSGRFKTCKDDNDICIKALLENTDEGRRRLRTEMACANSRVCQMPLQYLNTGQGRYERTSIVCCRGNACRNAVPRFQPGFIKPNGRQCPACLASNRTECGSAKVSCSGDELYCIEAQQYIRLGFRPVPRYKRGCATGALCKVDGGTYRTEVGIKYPNPICSLARPID</sequence>
<keyword evidence="4" id="KW-0593">Phospholipase A2 inhibitor</keyword>
<evidence type="ECO:0000256" key="3">
    <source>
        <dbReference type="ARBA" id="ARBA00022525"/>
    </source>
</evidence>
<dbReference type="CDD" id="cd23572">
    <property type="entry name" value="TFP_LU_ECD_PINLYP_rpt2"/>
    <property type="match status" value="1"/>
</dbReference>
<dbReference type="SUPFAM" id="SSF57302">
    <property type="entry name" value="Snake toxin-like"/>
    <property type="match status" value="2"/>
</dbReference>
<evidence type="ECO:0000256" key="2">
    <source>
        <dbReference type="ARBA" id="ARBA00006570"/>
    </source>
</evidence>
<dbReference type="PANTHER" id="PTHR20914">
    <property type="entry name" value="LY6/PLAUR DOMAIN-CONTAINING PROTEIN 8"/>
    <property type="match status" value="1"/>
</dbReference>
<organism evidence="8 9">
    <name type="scientific">Anolis carolinensis</name>
    <name type="common">Green anole</name>
    <name type="synonym">American chameleon</name>
    <dbReference type="NCBI Taxonomy" id="28377"/>
    <lineage>
        <taxon>Eukaryota</taxon>
        <taxon>Metazoa</taxon>
        <taxon>Chordata</taxon>
        <taxon>Craniata</taxon>
        <taxon>Vertebrata</taxon>
        <taxon>Euteleostomi</taxon>
        <taxon>Lepidosauria</taxon>
        <taxon>Squamata</taxon>
        <taxon>Bifurcata</taxon>
        <taxon>Unidentata</taxon>
        <taxon>Episquamata</taxon>
        <taxon>Toxicofera</taxon>
        <taxon>Iguania</taxon>
        <taxon>Dactyloidae</taxon>
        <taxon>Anolis</taxon>
    </lineage>
</organism>
<dbReference type="AlphaFoldDB" id="A0A803T9Q8"/>
<evidence type="ECO:0000256" key="5">
    <source>
        <dbReference type="ARBA" id="ARBA00023157"/>
    </source>
</evidence>
<reference evidence="8" key="3">
    <citation type="submission" date="2025-09" db="UniProtKB">
        <authorList>
            <consortium name="Ensembl"/>
        </authorList>
    </citation>
    <scope>IDENTIFICATION</scope>
</reference>
<evidence type="ECO:0000259" key="6">
    <source>
        <dbReference type="Pfam" id="PF00021"/>
    </source>
</evidence>
<dbReference type="GO" id="GO:0019834">
    <property type="term" value="F:phospholipase A2 inhibitor activity"/>
    <property type="evidence" value="ECO:0007669"/>
    <property type="project" value="UniProtKB-KW"/>
</dbReference>
<dbReference type="InterPro" id="IPR045860">
    <property type="entry name" value="Snake_toxin-like_sf"/>
</dbReference>
<dbReference type="GeneTree" id="ENSGT00940000164395"/>
<dbReference type="Proteomes" id="UP000001646">
    <property type="component" value="Unplaced"/>
</dbReference>
<evidence type="ECO:0000259" key="7">
    <source>
        <dbReference type="Pfam" id="PF02988"/>
    </source>
</evidence>
<dbReference type="Gene3D" id="2.10.60.10">
    <property type="entry name" value="CD59"/>
    <property type="match status" value="2"/>
</dbReference>
<accession>A0A803T9Q8</accession>
<reference evidence="8" key="1">
    <citation type="submission" date="2009-12" db="EMBL/GenBank/DDBJ databases">
        <title>The Genome Sequence of Anolis carolinensis (Green Anole Lizard).</title>
        <authorList>
            <consortium name="The Genome Sequencing Platform"/>
            <person name="Di Palma F."/>
            <person name="Alfoldi J."/>
            <person name="Heiman D."/>
            <person name="Young S."/>
            <person name="Grabherr M."/>
            <person name="Johnson J."/>
            <person name="Lander E.S."/>
            <person name="Lindblad-Toh K."/>
        </authorList>
    </citation>
    <scope>NUCLEOTIDE SEQUENCE [LARGE SCALE GENOMIC DNA]</scope>
    <source>
        <strain evidence="8">JBL SC #1</strain>
    </source>
</reference>
<dbReference type="GO" id="GO:0005576">
    <property type="term" value="C:extracellular region"/>
    <property type="evidence" value="ECO:0007669"/>
    <property type="project" value="UniProtKB-SubCell"/>
</dbReference>
<dbReference type="Ensembl" id="ENSACAT00000056436.1">
    <property type="protein sequence ID" value="ENSACAP00000031948.1"/>
    <property type="gene ID" value="ENSACAG00000004436.3"/>
</dbReference>
<keyword evidence="3" id="KW-0964">Secreted</keyword>
<comment type="subcellular location">
    <subcellularLocation>
        <location evidence="1">Secreted</location>
    </subcellularLocation>
</comment>
<dbReference type="InParanoid" id="A0A803T9Q8"/>
<proteinExistence type="inferred from homology"/>
<evidence type="ECO:0000256" key="4">
    <source>
        <dbReference type="ARBA" id="ARBA00023005"/>
    </source>
</evidence>
<dbReference type="InterPro" id="IPR004126">
    <property type="entry name" value="PLipase_A2_inh_N"/>
</dbReference>
<protein>
    <submittedName>
        <fullName evidence="8">Uncharacterized protein</fullName>
    </submittedName>
</protein>
<evidence type="ECO:0000313" key="9">
    <source>
        <dbReference type="Proteomes" id="UP000001646"/>
    </source>
</evidence>
<reference evidence="8" key="2">
    <citation type="submission" date="2025-08" db="UniProtKB">
        <authorList>
            <consortium name="Ensembl"/>
        </authorList>
    </citation>
    <scope>IDENTIFICATION</scope>
</reference>
<comment type="similarity">
    <text evidence="2">Belongs to the CNF-like-inhibitor family.</text>
</comment>
<keyword evidence="5" id="KW-1015">Disulfide bond</keyword>
<name>A0A803T9Q8_ANOCA</name>